<comment type="caution">
    <text evidence="3">The sequence shown here is derived from an EMBL/GenBank/DDBJ whole genome shotgun (WGS) entry which is preliminary data.</text>
</comment>
<evidence type="ECO:0000256" key="1">
    <source>
        <dbReference type="SAM" id="Coils"/>
    </source>
</evidence>
<dbReference type="STRING" id="29561.MM26B8_04100"/>
<evidence type="ECO:0000259" key="2">
    <source>
        <dbReference type="PROSITE" id="PS51480"/>
    </source>
</evidence>
<dbReference type="PROSITE" id="PS51480">
    <property type="entry name" value="DHAL"/>
    <property type="match status" value="1"/>
</dbReference>
<evidence type="ECO:0000313" key="4">
    <source>
        <dbReference type="Proteomes" id="UP000033750"/>
    </source>
</evidence>
<keyword evidence="4" id="KW-1185">Reference proteome</keyword>
<dbReference type="GO" id="GO:0006071">
    <property type="term" value="P:glycerol metabolic process"/>
    <property type="evidence" value="ECO:0007669"/>
    <property type="project" value="InterPro"/>
</dbReference>
<dbReference type="Proteomes" id="UP000033750">
    <property type="component" value="Unassembled WGS sequence"/>
</dbReference>
<dbReference type="InterPro" id="IPR048394">
    <property type="entry name" value="FakA-like_M"/>
</dbReference>
<dbReference type="RefSeq" id="WP_046097115.1">
    <property type="nucleotide sequence ID" value="NZ_JZXN01000017.1"/>
</dbReference>
<dbReference type="InterPro" id="IPR036117">
    <property type="entry name" value="DhaL_dom_sf"/>
</dbReference>
<dbReference type="InterPro" id="IPR019986">
    <property type="entry name" value="YloV-like"/>
</dbReference>
<dbReference type="SUPFAM" id="SSF101473">
    <property type="entry name" value="DhaL-like"/>
    <property type="match status" value="1"/>
</dbReference>
<organism evidence="3 4">
    <name type="scientific">Mycoplasmopsis meleagridis ATCC 25294</name>
    <dbReference type="NCBI Taxonomy" id="1264554"/>
    <lineage>
        <taxon>Bacteria</taxon>
        <taxon>Bacillati</taxon>
        <taxon>Mycoplasmatota</taxon>
        <taxon>Mycoplasmoidales</taxon>
        <taxon>Metamycoplasmataceae</taxon>
        <taxon>Mycoplasmopsis</taxon>
    </lineage>
</organism>
<dbReference type="SMART" id="SM01121">
    <property type="entry name" value="Dak1_2"/>
    <property type="match status" value="1"/>
</dbReference>
<gene>
    <name evidence="3" type="ORF">MMELEA_01650</name>
</gene>
<reference evidence="3 4" key="1">
    <citation type="submission" date="2015-03" db="EMBL/GenBank/DDBJ databases">
        <title>Genome sequence of Mycoplasma meleagridis strain ATCC 25294.</title>
        <authorList>
            <person name="Yacoub E."/>
            <person name="Blanchard A."/>
            <person name="Sirand-Pugnet P."/>
            <person name="Mardassi B.B.A."/>
        </authorList>
    </citation>
    <scope>NUCLEOTIDE SEQUENCE [LARGE SCALE GENOMIC DNA]</scope>
    <source>
        <strain evidence="3 4">ATCC 25294</strain>
    </source>
</reference>
<feature type="domain" description="DhaL" evidence="2">
    <location>
        <begin position="8"/>
        <end position="200"/>
    </location>
</feature>
<dbReference type="InterPro" id="IPR050270">
    <property type="entry name" value="DegV_domain_contain"/>
</dbReference>
<keyword evidence="3" id="KW-0418">Kinase</keyword>
<name>A0A0F5H0D2_9BACT</name>
<accession>A0A0F5H0D2</accession>
<dbReference type="Pfam" id="PF02734">
    <property type="entry name" value="Dak2"/>
    <property type="match status" value="1"/>
</dbReference>
<dbReference type="Pfam" id="PF21645">
    <property type="entry name" value="FakA-like_M"/>
    <property type="match status" value="1"/>
</dbReference>
<proteinExistence type="predicted"/>
<protein>
    <submittedName>
        <fullName evidence="3">Dihydroxyacetone kinase family protein</fullName>
    </submittedName>
</protein>
<evidence type="ECO:0000313" key="3">
    <source>
        <dbReference type="EMBL" id="KKB26781.1"/>
    </source>
</evidence>
<dbReference type="Gene3D" id="1.25.40.340">
    <property type="match status" value="1"/>
</dbReference>
<dbReference type="PATRIC" id="fig|1264554.4.peg.196"/>
<dbReference type="NCBIfam" id="TIGR03599">
    <property type="entry name" value="YloV"/>
    <property type="match status" value="1"/>
</dbReference>
<dbReference type="Pfam" id="PF13684">
    <property type="entry name" value="FakA-like_C"/>
    <property type="match status" value="1"/>
</dbReference>
<dbReference type="OrthoDB" id="9760324at2"/>
<dbReference type="SMART" id="SM01120">
    <property type="entry name" value="Dak2"/>
    <property type="match status" value="1"/>
</dbReference>
<dbReference type="InterPro" id="IPR033470">
    <property type="entry name" value="FakA-like_C"/>
</dbReference>
<sequence>MIKFFDGQIFASIIKSGANNLINSKNRIDALNVFPVPDGDTGTNMSYTVQAAIDNINNLAGNNLGEISAKVAKSMLFGARGNSGVILSQIFKGFALGFENLVKVDVFGLLKAFKMAYEKAYASVLKAVEGTILTVIREVYEGLEKEVDKETTFEKFFELVVKLARISCDNTPNKLKVLREVGVTDSGGEGLYTIFVGMEKAVRGEIVELGQEQDSFESFVSDSEVYDGEFGYCTEFILELTNKNEFEIRNFEKELKKKATSLVVVKDDDIVKVHGHTLKPGELLNLAQKHGEFAKIKSENMTKQASESKNKNLQANSENNELNECGIVSCNLGSGIIERMRELGADAIVESGQSQNPSARDLIDAINLVNAKNVFILPNNSNIFLTATQAATAIQDKKVFVIPTKSQIQGVNAILNFDKDNKAKENEKIMNNAIKLVVSAEVTRAVRNTKLHGIKIKEGQFIGIANSKILTSEDDFLTSARNLIKKLITKNTELITIYYGNEVSENDAFELETFIQNQYDVEVEIVNGNQPTYHFLIGFE</sequence>
<dbReference type="AlphaFoldDB" id="A0A0F5H0D2"/>
<feature type="coiled-coil region" evidence="1">
    <location>
        <begin position="296"/>
        <end position="323"/>
    </location>
</feature>
<keyword evidence="3" id="KW-0808">Transferase</keyword>
<dbReference type="GO" id="GO:0004371">
    <property type="term" value="F:glycerone kinase activity"/>
    <property type="evidence" value="ECO:0007669"/>
    <property type="project" value="InterPro"/>
</dbReference>
<dbReference type="PANTHER" id="PTHR33434">
    <property type="entry name" value="DEGV DOMAIN-CONTAINING PROTEIN DR_1986-RELATED"/>
    <property type="match status" value="1"/>
</dbReference>
<dbReference type="InterPro" id="IPR004007">
    <property type="entry name" value="DhaL_dom"/>
</dbReference>
<dbReference type="EMBL" id="JZXN01000017">
    <property type="protein sequence ID" value="KKB26781.1"/>
    <property type="molecule type" value="Genomic_DNA"/>
</dbReference>
<dbReference type="PANTHER" id="PTHR33434:SF4">
    <property type="entry name" value="PHOSPHATASE PROTEIN"/>
    <property type="match status" value="1"/>
</dbReference>
<keyword evidence="1" id="KW-0175">Coiled coil</keyword>